<evidence type="ECO:0000313" key="10">
    <source>
        <dbReference type="Proteomes" id="UP001283361"/>
    </source>
</evidence>
<dbReference type="InterPro" id="IPR015664">
    <property type="entry name" value="P53_induced"/>
</dbReference>
<keyword evidence="6 8" id="KW-1133">Transmembrane helix</keyword>
<evidence type="ECO:0000256" key="4">
    <source>
        <dbReference type="ARBA" id="ARBA00022692"/>
    </source>
</evidence>
<keyword evidence="4 8" id="KW-0812">Transmembrane</keyword>
<evidence type="ECO:0000256" key="5">
    <source>
        <dbReference type="ARBA" id="ARBA00022949"/>
    </source>
</evidence>
<dbReference type="InterPro" id="IPR004031">
    <property type="entry name" value="PMP22/EMP/MP20/Claudin"/>
</dbReference>
<dbReference type="PANTHER" id="PTHR14399:SF5">
    <property type="entry name" value="CELL JUNCTION PROTEIN VAB-9"/>
    <property type="match status" value="1"/>
</dbReference>
<organism evidence="9 10">
    <name type="scientific">Elysia crispata</name>
    <name type="common">lettuce slug</name>
    <dbReference type="NCBI Taxonomy" id="231223"/>
    <lineage>
        <taxon>Eukaryota</taxon>
        <taxon>Metazoa</taxon>
        <taxon>Spiralia</taxon>
        <taxon>Lophotrochozoa</taxon>
        <taxon>Mollusca</taxon>
        <taxon>Gastropoda</taxon>
        <taxon>Heterobranchia</taxon>
        <taxon>Euthyneura</taxon>
        <taxon>Panpulmonata</taxon>
        <taxon>Sacoglossa</taxon>
        <taxon>Placobranchoidea</taxon>
        <taxon>Plakobranchidae</taxon>
        <taxon>Elysia</taxon>
    </lineage>
</organism>
<comment type="subcellular location">
    <subcellularLocation>
        <location evidence="2">Cell junction</location>
    </subcellularLocation>
    <subcellularLocation>
        <location evidence="1">Membrane</location>
        <topology evidence="1">Multi-pass membrane protein</topology>
    </subcellularLocation>
</comment>
<dbReference type="Pfam" id="PF00822">
    <property type="entry name" value="PMP22_Claudin"/>
    <property type="match status" value="1"/>
</dbReference>
<evidence type="ECO:0000256" key="2">
    <source>
        <dbReference type="ARBA" id="ARBA00004282"/>
    </source>
</evidence>
<dbReference type="Gene3D" id="1.20.140.150">
    <property type="match status" value="1"/>
</dbReference>
<keyword evidence="10" id="KW-1185">Reference proteome</keyword>
<keyword evidence="7 8" id="KW-0472">Membrane</keyword>
<evidence type="ECO:0000256" key="6">
    <source>
        <dbReference type="ARBA" id="ARBA00022989"/>
    </source>
</evidence>
<evidence type="ECO:0000256" key="7">
    <source>
        <dbReference type="ARBA" id="ARBA00023136"/>
    </source>
</evidence>
<evidence type="ECO:0000256" key="3">
    <source>
        <dbReference type="ARBA" id="ARBA00008691"/>
    </source>
</evidence>
<dbReference type="GO" id="GO:0005911">
    <property type="term" value="C:cell-cell junction"/>
    <property type="evidence" value="ECO:0007669"/>
    <property type="project" value="TreeGrafter"/>
</dbReference>
<dbReference type="PANTHER" id="PTHR14399">
    <property type="entry name" value="P53-INDUCED PROTEIN RELATED"/>
    <property type="match status" value="1"/>
</dbReference>
<evidence type="ECO:0000256" key="1">
    <source>
        <dbReference type="ARBA" id="ARBA00004141"/>
    </source>
</evidence>
<dbReference type="Proteomes" id="UP001283361">
    <property type="component" value="Unassembled WGS sequence"/>
</dbReference>
<feature type="transmembrane region" description="Helical" evidence="8">
    <location>
        <begin position="47"/>
        <end position="68"/>
    </location>
</feature>
<evidence type="ECO:0000313" key="9">
    <source>
        <dbReference type="EMBL" id="KAK3803633.1"/>
    </source>
</evidence>
<comment type="caution">
    <text evidence="9">The sequence shown here is derived from an EMBL/GenBank/DDBJ whole genome shotgun (WGS) entry which is preliminary data.</text>
</comment>
<comment type="similarity">
    <text evidence="3">Belongs to the TMEM47 family.</text>
</comment>
<dbReference type="AlphaFoldDB" id="A0AAE1BC73"/>
<dbReference type="GO" id="GO:0098609">
    <property type="term" value="P:cell-cell adhesion"/>
    <property type="evidence" value="ECO:0007669"/>
    <property type="project" value="TreeGrafter"/>
</dbReference>
<feature type="transmembrane region" description="Helical" evidence="8">
    <location>
        <begin position="80"/>
        <end position="103"/>
    </location>
</feature>
<accession>A0AAE1BC73</accession>
<sequence>MIFVTKDAKHSAISRLWYNNLRSPRVRLPASNCPMAYLRASFDWQNAVIGLMIFASAFGFLASVLSFCGACTNPLPRKIYYFHSAGEIFFISALSATIALLIFPISVEIDSSVANHSYGPGYGLGWGGAFFFLAAAICMSLDDLVRECSRSRCCRWCWRGRHGDRGDLRQV</sequence>
<proteinExistence type="inferred from homology"/>
<gene>
    <name evidence="9" type="ORF">RRG08_023349</name>
</gene>
<keyword evidence="5" id="KW-0965">Cell junction</keyword>
<dbReference type="GO" id="GO:0016020">
    <property type="term" value="C:membrane"/>
    <property type="evidence" value="ECO:0007669"/>
    <property type="project" value="UniProtKB-SubCell"/>
</dbReference>
<feature type="transmembrane region" description="Helical" evidence="8">
    <location>
        <begin position="123"/>
        <end position="145"/>
    </location>
</feature>
<dbReference type="EMBL" id="JAWDGP010000113">
    <property type="protein sequence ID" value="KAK3803633.1"/>
    <property type="molecule type" value="Genomic_DNA"/>
</dbReference>
<reference evidence="9" key="1">
    <citation type="journal article" date="2023" name="G3 (Bethesda)">
        <title>A reference genome for the long-term kleptoplast-retaining sea slug Elysia crispata morphotype clarki.</title>
        <authorList>
            <person name="Eastman K.E."/>
            <person name="Pendleton A.L."/>
            <person name="Shaikh M.A."/>
            <person name="Suttiyut T."/>
            <person name="Ogas R."/>
            <person name="Tomko P."/>
            <person name="Gavelis G."/>
            <person name="Widhalm J.R."/>
            <person name="Wisecaver J.H."/>
        </authorList>
    </citation>
    <scope>NUCLEOTIDE SEQUENCE</scope>
    <source>
        <strain evidence="9">ECLA1</strain>
    </source>
</reference>
<name>A0AAE1BC73_9GAST</name>
<evidence type="ECO:0000256" key="8">
    <source>
        <dbReference type="SAM" id="Phobius"/>
    </source>
</evidence>
<protein>
    <submittedName>
        <fullName evidence="9">Uncharacterized protein</fullName>
    </submittedName>
</protein>